<feature type="transmembrane region" description="Helical" evidence="7">
    <location>
        <begin position="325"/>
        <end position="347"/>
    </location>
</feature>
<organism evidence="8 9">
    <name type="scientific">Salegentibacter flavus</name>
    <dbReference type="NCBI Taxonomy" id="287099"/>
    <lineage>
        <taxon>Bacteria</taxon>
        <taxon>Pseudomonadati</taxon>
        <taxon>Bacteroidota</taxon>
        <taxon>Flavobacteriia</taxon>
        <taxon>Flavobacteriales</taxon>
        <taxon>Flavobacteriaceae</taxon>
        <taxon>Salegentibacter</taxon>
    </lineage>
</organism>
<dbReference type="InterPro" id="IPR050833">
    <property type="entry name" value="Poly_Biosynth_Transport"/>
</dbReference>
<feature type="transmembrane region" description="Helical" evidence="7">
    <location>
        <begin position="169"/>
        <end position="188"/>
    </location>
</feature>
<gene>
    <name evidence="8" type="ORF">SAMN05660413_01715</name>
</gene>
<feature type="transmembrane region" description="Helical" evidence="7">
    <location>
        <begin position="79"/>
        <end position="103"/>
    </location>
</feature>
<sequence length="484" mass="54790">MSLRKQAVFGLMWTFAQQFGNQLIGFVVSLVLARILLPEEFGLIAMIAVFVALGNGLLDSGLSKSLIRDREADDADYSTVFFFNLFAGFLIYLLVFISAPLIAKFYEYPILTNIVRVYCLSFLFTAATSVQLAKLTKEMKFRTQTLVALPAAVIAGIVGIVLAVQDFGVWSLVYSSLVNALVGFILIWKYSGWYPSLNFDTIKFKKHWDYGYKLGLADLLNRFFNNIFLVVIGKYFSAAQLGFYTRAETMKQLPVSNLDRALNKVSFPVFVEIKDDPERLKKAFRKLLKMVIFVVSPVLLIMAAMAEPLFRFLFTEKWLPSAPYFQVLCLSGLLFPLHSYNLGILNVYGRSDLFLKLEVYKKFLIVLAVLLAIPFGIYGLLWGQVALSLVAFFINAKYTQKYIFYSPIRQLLDIVPILTAAFISALLVWGIDYNFLEIYPDIIRLLSGGIIGASFYLLISKIGRFEQLPQLYELISDRLKGATN</sequence>
<keyword evidence="9" id="KW-1185">Reference proteome</keyword>
<dbReference type="OrthoDB" id="9770347at2"/>
<feature type="transmembrane region" description="Helical" evidence="7">
    <location>
        <begin position="115"/>
        <end position="133"/>
    </location>
</feature>
<proteinExistence type="inferred from homology"/>
<comment type="subcellular location">
    <subcellularLocation>
        <location evidence="1">Cell membrane</location>
        <topology evidence="1">Multi-pass membrane protein</topology>
    </subcellularLocation>
</comment>
<evidence type="ECO:0000313" key="8">
    <source>
        <dbReference type="EMBL" id="SFN58380.1"/>
    </source>
</evidence>
<dbReference type="CDD" id="cd13127">
    <property type="entry name" value="MATE_tuaB_like"/>
    <property type="match status" value="1"/>
</dbReference>
<evidence type="ECO:0000256" key="7">
    <source>
        <dbReference type="SAM" id="Phobius"/>
    </source>
</evidence>
<evidence type="ECO:0000256" key="2">
    <source>
        <dbReference type="ARBA" id="ARBA00007430"/>
    </source>
</evidence>
<evidence type="ECO:0000256" key="4">
    <source>
        <dbReference type="ARBA" id="ARBA00022692"/>
    </source>
</evidence>
<dbReference type="PANTHER" id="PTHR30250">
    <property type="entry name" value="PST FAMILY PREDICTED COLANIC ACID TRANSPORTER"/>
    <property type="match status" value="1"/>
</dbReference>
<dbReference type="RefSeq" id="WP_093408362.1">
    <property type="nucleotide sequence ID" value="NZ_FOVL01000009.1"/>
</dbReference>
<accession>A0A1I5A7M2</accession>
<dbReference type="STRING" id="287099.SAMN05660413_01715"/>
<comment type="similarity">
    <text evidence="2">Belongs to the polysaccharide synthase family.</text>
</comment>
<dbReference type="Pfam" id="PF13440">
    <property type="entry name" value="Polysacc_synt_3"/>
    <property type="match status" value="1"/>
</dbReference>
<name>A0A1I5A7M2_9FLAO</name>
<reference evidence="8 9" key="1">
    <citation type="submission" date="2016-10" db="EMBL/GenBank/DDBJ databases">
        <authorList>
            <person name="de Groot N.N."/>
        </authorList>
    </citation>
    <scope>NUCLEOTIDE SEQUENCE [LARGE SCALE GENOMIC DNA]</scope>
    <source>
        <strain evidence="8 9">DSM 17794</strain>
    </source>
</reference>
<feature type="transmembrane region" description="Helical" evidence="7">
    <location>
        <begin position="442"/>
        <end position="459"/>
    </location>
</feature>
<dbReference type="PANTHER" id="PTHR30250:SF10">
    <property type="entry name" value="LIPOPOLYSACCHARIDE BIOSYNTHESIS PROTEIN WZXC"/>
    <property type="match status" value="1"/>
</dbReference>
<feature type="transmembrane region" description="Helical" evidence="7">
    <location>
        <begin position="145"/>
        <end position="163"/>
    </location>
</feature>
<evidence type="ECO:0000256" key="6">
    <source>
        <dbReference type="ARBA" id="ARBA00023136"/>
    </source>
</evidence>
<dbReference type="AlphaFoldDB" id="A0A1I5A7M2"/>
<dbReference type="GO" id="GO:0005886">
    <property type="term" value="C:plasma membrane"/>
    <property type="evidence" value="ECO:0007669"/>
    <property type="project" value="UniProtKB-SubCell"/>
</dbReference>
<keyword evidence="6 7" id="KW-0472">Membrane</keyword>
<keyword evidence="4 7" id="KW-0812">Transmembrane</keyword>
<feature type="transmembrane region" description="Helical" evidence="7">
    <location>
        <begin position="411"/>
        <end position="430"/>
    </location>
</feature>
<feature type="transmembrane region" description="Helical" evidence="7">
    <location>
        <begin position="12"/>
        <end position="35"/>
    </location>
</feature>
<protein>
    <submittedName>
        <fullName evidence="8">Membrane protein involved in the export of O-antigen and teichoic acid</fullName>
    </submittedName>
</protein>
<feature type="transmembrane region" description="Helical" evidence="7">
    <location>
        <begin position="287"/>
        <end position="305"/>
    </location>
</feature>
<keyword evidence="5 7" id="KW-1133">Transmembrane helix</keyword>
<feature type="transmembrane region" description="Helical" evidence="7">
    <location>
        <begin position="41"/>
        <end position="58"/>
    </location>
</feature>
<keyword evidence="3" id="KW-1003">Cell membrane</keyword>
<evidence type="ECO:0000256" key="1">
    <source>
        <dbReference type="ARBA" id="ARBA00004651"/>
    </source>
</evidence>
<dbReference type="EMBL" id="FOVL01000009">
    <property type="protein sequence ID" value="SFN58380.1"/>
    <property type="molecule type" value="Genomic_DNA"/>
</dbReference>
<evidence type="ECO:0000313" key="9">
    <source>
        <dbReference type="Proteomes" id="UP000199153"/>
    </source>
</evidence>
<dbReference type="Proteomes" id="UP000199153">
    <property type="component" value="Unassembled WGS sequence"/>
</dbReference>
<evidence type="ECO:0000256" key="3">
    <source>
        <dbReference type="ARBA" id="ARBA00022475"/>
    </source>
</evidence>
<evidence type="ECO:0000256" key="5">
    <source>
        <dbReference type="ARBA" id="ARBA00022989"/>
    </source>
</evidence>